<dbReference type="RefSeq" id="XP_018109272.1">
    <property type="nucleotide sequence ID" value="XM_018253783.2"/>
</dbReference>
<dbReference type="GO" id="GO:0006260">
    <property type="term" value="P:DNA replication"/>
    <property type="evidence" value="ECO:0007669"/>
    <property type="project" value="UniProtKB-KW"/>
</dbReference>
<dbReference type="InterPro" id="IPR004868">
    <property type="entry name" value="DNA-dir_DNA_pol_B_mt/vir"/>
</dbReference>
<dbReference type="InterPro" id="IPR023211">
    <property type="entry name" value="DNA_pol_palm_dom_sf"/>
</dbReference>
<dbReference type="EC" id="2.7.7.7" evidence="2"/>
<comment type="similarity">
    <text evidence="1">Belongs to the DNA polymerase type-B family.</text>
</comment>
<dbReference type="SUPFAM" id="SSF53098">
    <property type="entry name" value="Ribonuclease H-like"/>
    <property type="match status" value="1"/>
</dbReference>
<evidence type="ECO:0000259" key="9">
    <source>
        <dbReference type="Pfam" id="PF03175"/>
    </source>
</evidence>
<sequence>MKAAAALGLKNMYTASSKVFRRGLRLKTGQGLKNKRVSRSHLRHNVNRRTKVVKKAIKMLSSKRLAKKQCCVAHQSVTGPTITSATHRIDTDMPIPIETSNIVADEIPQSHLSVSHAVHQNTSHNSNNERPVQAETLNYHNDGTESVFLERINQYRKQHPKFNSTVYYNHFRFVNLEKVSSFKDAVQSVQGGIQGLLNEMMPDIGHNDLVQLRLDSDGLNKPLYSIKRSKDSLNAESFLNDTANLLQSNAGLIGNGSLRLVVTVVKNREGGVINRRRIRSTPYSRIIARKSRWLFDLNNDNNNLCLAGSICALLAEKDTSDSVILEKAREIHKSLGIPDDHLVSFSDIPAFEKHLNITIKVYYHNHGSWQVFQTPEPCREKIVFIYHEGQHYYGIKQINSFLGYPYFCVYCHTPFTHKNQHTCRHFCRACLRHECGETSEISRCPSCYAFCRSNECLNHHKMLAQSGKLQCETKIYCDSCGRFVVANNHTKCGGLKCRVCNENIETYDGHTCYLRRIKPKHDPSDKYIFYDFECMQETGVHIPNYIYALTLNGEKHWEFQGSTCLNDFVITFVEKKFSGYTFIAHNGGRYDSYFVVKQLLKECIQIDLLSQGGKLLYVTVADLGIRFIDSLNFLPMRLSKLPAALGVQSGSKGFFPHYFNTTENQGYIGAMPAIEFYGADYMMPDEKAEFMTWYEQNRNSKFDFQLELKKYCIQDVNILKEACARYRENIINITKYNLNDEPKVITYTIDPFEYTTLASVCMAMYRLKFLPENCIAILPPDNYNKKHKRFSTPAIQWLMYIAHKEGISIQHALKGGEENVGKYWLDGYALVNGKRIAFEFQGCFYHGCRVCYCENDFNRVTGTYFSQLNHKTQIKTMFLKTEGFEVRELWEHEWHAMLESDKDLQAFIQEKKFPQPLSPRDALYGGRTNAIKLYHKVAPGERIHYYDFTSLYPYVNKTKIYPIGHPTIIFENFKPFDSYFGIAKLQIYPPKDLFFPVLPVKMNGKRMFPLCHTCASTHQDMDCCHTDAERALTGTWCTVEIQKALDMGYKLGKIFEIWHFQSSTNNLFTDYIKIHLRDKQEASGYPSWCTDDEKKQRYVDDYLDKEGVLLRREHIAPNQAKRQIAKLFLNSLWGKFGQKSNLPTTSIVTNPDDLFKYAFLSQYEVSSLDFLDDNTAMVNWKYAKECQTLSRNTNIFIACFTTAYARLELYNLLDSLKERCLYHDTDSVIFVSKDGDWNPPLGDYLGELTSELPTATYITEFVSGGPKTYGYKLSTGKTCLKVKGITLNANNIQLINFDSLKDLVSDYPENSNPQHQKKIVVRQDSIVRNKKCWQIETRTLQKTQKCVYDKRRLTEGYQSIAFGFSSYEH</sequence>
<feature type="domain" description="DNA-directed DNA polymerase family B mitochondria/virus" evidence="9">
    <location>
        <begin position="579"/>
        <end position="820"/>
    </location>
</feature>
<dbReference type="OrthoDB" id="9901875at2759"/>
<dbReference type="GO" id="GO:0000166">
    <property type="term" value="F:nucleotide binding"/>
    <property type="evidence" value="ECO:0007669"/>
    <property type="project" value="InterPro"/>
</dbReference>
<dbReference type="GeneID" id="108711758"/>
<evidence type="ECO:0000256" key="2">
    <source>
        <dbReference type="ARBA" id="ARBA00012417"/>
    </source>
</evidence>
<evidence type="ECO:0000256" key="6">
    <source>
        <dbReference type="ARBA" id="ARBA00022932"/>
    </source>
</evidence>
<accession>A0A8J0UTL9</accession>
<dbReference type="PANTHER" id="PTHR33568">
    <property type="entry name" value="DNA POLYMERASE"/>
    <property type="match status" value="1"/>
</dbReference>
<organism evidence="13">
    <name type="scientific">Xenopus laevis</name>
    <name type="common">African clawed frog</name>
    <dbReference type="NCBI Taxonomy" id="8355"/>
    <lineage>
        <taxon>Eukaryota</taxon>
        <taxon>Metazoa</taxon>
        <taxon>Chordata</taxon>
        <taxon>Craniata</taxon>
        <taxon>Vertebrata</taxon>
        <taxon>Euteleostomi</taxon>
        <taxon>Amphibia</taxon>
        <taxon>Batrachia</taxon>
        <taxon>Anura</taxon>
        <taxon>Pipoidea</taxon>
        <taxon>Pipidae</taxon>
        <taxon>Xenopodinae</taxon>
        <taxon>Xenopus</taxon>
        <taxon>Xenopus</taxon>
    </lineage>
</organism>
<keyword evidence="6" id="KW-0239">DNA-directed DNA polymerase</keyword>
<dbReference type="KEGG" id="xla:108711758"/>
<evidence type="ECO:0000256" key="7">
    <source>
        <dbReference type="ARBA" id="ARBA00023125"/>
    </source>
</evidence>
<evidence type="ECO:0000256" key="3">
    <source>
        <dbReference type="ARBA" id="ARBA00022679"/>
    </source>
</evidence>
<dbReference type="GO" id="GO:0003887">
    <property type="term" value="F:DNA-directed DNA polymerase activity"/>
    <property type="evidence" value="ECO:0007669"/>
    <property type="project" value="UniProtKB-KW"/>
</dbReference>
<keyword evidence="7" id="KW-0238">DNA-binding</keyword>
<evidence type="ECO:0000256" key="5">
    <source>
        <dbReference type="ARBA" id="ARBA00022705"/>
    </source>
</evidence>
<proteinExistence type="inferred from homology"/>
<dbReference type="RefSeq" id="XP_018109274.1">
    <property type="nucleotide sequence ID" value="XM_018253785.2"/>
</dbReference>
<dbReference type="InterPro" id="IPR036397">
    <property type="entry name" value="RNaseH_sf"/>
</dbReference>
<keyword evidence="5" id="KW-0235">DNA replication</keyword>
<name>A0A8J0UTL9_XENLA</name>
<dbReference type="Gene3D" id="3.40.960.10">
    <property type="entry name" value="VSR Endonuclease"/>
    <property type="match status" value="1"/>
</dbReference>
<dbReference type="Proteomes" id="UP000186698">
    <property type="component" value="Chromosome 3L"/>
</dbReference>
<dbReference type="Gene3D" id="1.10.287.690">
    <property type="entry name" value="Helix hairpin bin"/>
    <property type="match status" value="1"/>
</dbReference>
<feature type="domain" description="DNA-directed DNA polymerase family B mitochondria/virus" evidence="9">
    <location>
        <begin position="920"/>
        <end position="1214"/>
    </location>
</feature>
<dbReference type="RefSeq" id="XP_018109273.1">
    <property type="nucleotide sequence ID" value="XM_018253784.2"/>
</dbReference>
<reference evidence="11 12" key="1">
    <citation type="submission" date="2022-04" db="UniProtKB">
        <authorList>
            <consortium name="RefSeq"/>
        </authorList>
    </citation>
    <scope>IDENTIFICATION</scope>
    <source>
        <strain evidence="11 12">J_2021</strain>
        <tissue evidence="11 12">Erythrocytes</tissue>
    </source>
</reference>
<evidence type="ECO:0000256" key="8">
    <source>
        <dbReference type="ARBA" id="ARBA00049244"/>
    </source>
</evidence>
<evidence type="ECO:0000313" key="12">
    <source>
        <dbReference type="RefSeq" id="XP_018109272.1"/>
    </source>
</evidence>
<evidence type="ECO:0000313" key="10">
    <source>
        <dbReference type="Proteomes" id="UP000186698"/>
    </source>
</evidence>
<dbReference type="InterPro" id="IPR043502">
    <property type="entry name" value="DNA/RNA_pol_sf"/>
</dbReference>
<keyword evidence="3" id="KW-0808">Transferase</keyword>
<evidence type="ECO:0000313" key="11">
    <source>
        <dbReference type="RefSeq" id="XP_018109271.1"/>
    </source>
</evidence>
<protein>
    <recommendedName>
        <fullName evidence="2">DNA-directed DNA polymerase</fullName>
        <ecNumber evidence="2">2.7.7.7</ecNumber>
    </recommendedName>
</protein>
<dbReference type="SUPFAM" id="SSF56672">
    <property type="entry name" value="DNA/RNA polymerases"/>
    <property type="match status" value="1"/>
</dbReference>
<evidence type="ECO:0000313" key="14">
    <source>
        <dbReference type="RefSeq" id="XP_018109274.1"/>
    </source>
</evidence>
<evidence type="ECO:0000256" key="4">
    <source>
        <dbReference type="ARBA" id="ARBA00022695"/>
    </source>
</evidence>
<dbReference type="GO" id="GO:0003677">
    <property type="term" value="F:DNA binding"/>
    <property type="evidence" value="ECO:0007669"/>
    <property type="project" value="UniProtKB-KW"/>
</dbReference>
<keyword evidence="10" id="KW-1185">Reference proteome</keyword>
<dbReference type="InterPro" id="IPR012337">
    <property type="entry name" value="RNaseH-like_sf"/>
</dbReference>
<dbReference type="PANTHER" id="PTHR33568:SF4">
    <property type="entry name" value="DNA-DIRECTED DNA POLYMERASE"/>
    <property type="match status" value="1"/>
</dbReference>
<dbReference type="Gene3D" id="3.30.420.10">
    <property type="entry name" value="Ribonuclease H-like superfamily/Ribonuclease H"/>
    <property type="match status" value="1"/>
</dbReference>
<dbReference type="RefSeq" id="XP_018109271.1">
    <property type="nucleotide sequence ID" value="XM_018253782.2"/>
</dbReference>
<gene>
    <name evidence="11 12 13 14" type="primary">LOC108711758</name>
</gene>
<keyword evidence="4" id="KW-0548">Nucleotidyltransferase</keyword>
<evidence type="ECO:0000256" key="1">
    <source>
        <dbReference type="ARBA" id="ARBA00005755"/>
    </source>
</evidence>
<comment type="catalytic activity">
    <reaction evidence="8">
        <text>DNA(n) + a 2'-deoxyribonucleoside 5'-triphosphate = DNA(n+1) + diphosphate</text>
        <dbReference type="Rhea" id="RHEA:22508"/>
        <dbReference type="Rhea" id="RHEA-COMP:17339"/>
        <dbReference type="Rhea" id="RHEA-COMP:17340"/>
        <dbReference type="ChEBI" id="CHEBI:33019"/>
        <dbReference type="ChEBI" id="CHEBI:61560"/>
        <dbReference type="ChEBI" id="CHEBI:173112"/>
        <dbReference type="EC" id="2.7.7.7"/>
    </reaction>
</comment>
<evidence type="ECO:0000313" key="13">
    <source>
        <dbReference type="RefSeq" id="XP_018109273.1"/>
    </source>
</evidence>
<dbReference type="Pfam" id="PF03175">
    <property type="entry name" value="DNA_pol_B_2"/>
    <property type="match status" value="2"/>
</dbReference>
<dbReference type="Gene3D" id="3.90.1600.10">
    <property type="entry name" value="Palm domain of DNA polymerase"/>
    <property type="match status" value="1"/>
</dbReference>